<evidence type="ECO:0000313" key="2">
    <source>
        <dbReference type="EMBL" id="TYK64196.1"/>
    </source>
</evidence>
<dbReference type="EMBL" id="PJAI02000041">
    <property type="protein sequence ID" value="TYK64196.1"/>
    <property type="molecule type" value="Genomic_DNA"/>
</dbReference>
<dbReference type="RefSeq" id="WP_101344566.1">
    <property type="nucleotide sequence ID" value="NZ_PJAI02000041.1"/>
</dbReference>
<organism evidence="2 3">
    <name type="scientific">Colwellia echini</name>
    <dbReference type="NCBI Taxonomy" id="1982103"/>
    <lineage>
        <taxon>Bacteria</taxon>
        <taxon>Pseudomonadati</taxon>
        <taxon>Pseudomonadota</taxon>
        <taxon>Gammaproteobacteria</taxon>
        <taxon>Alteromonadales</taxon>
        <taxon>Colwelliaceae</taxon>
        <taxon>Colwellia</taxon>
    </lineage>
</organism>
<feature type="transmembrane region" description="Helical" evidence="1">
    <location>
        <begin position="33"/>
        <end position="52"/>
    </location>
</feature>
<keyword evidence="1" id="KW-0472">Membrane</keyword>
<comment type="caution">
    <text evidence="2">The sequence shown here is derived from an EMBL/GenBank/DDBJ whole genome shotgun (WGS) entry which is preliminary data.</text>
</comment>
<feature type="transmembrane region" description="Helical" evidence="1">
    <location>
        <begin position="59"/>
        <end position="77"/>
    </location>
</feature>
<sequence>MQNFLENHQFIWYAIAGLSLIIELGIMGLSGPLLFFAIASAVTGILVNIGLIDGWQSEILIVGILSAVITLILWKPLKNMQQLRSQTDESSDMIGLKVPASSEITTTGGTIRYSGIDWQARLAEDAAGIVGNDLNSDVISDKSQCVIVAVSGTTMLVKAL</sequence>
<evidence type="ECO:0000256" key="1">
    <source>
        <dbReference type="SAM" id="Phobius"/>
    </source>
</evidence>
<keyword evidence="1" id="KW-0812">Transmembrane</keyword>
<reference evidence="2 3" key="1">
    <citation type="submission" date="2019-08" db="EMBL/GenBank/DDBJ databases">
        <title>Microbe sample from Colwellia echini.</title>
        <authorList>
            <person name="Christiansen L."/>
            <person name="Pathiraja D."/>
            <person name="Schultz-Johansen M."/>
            <person name="Choi I.-G."/>
            <person name="Stougaard P."/>
        </authorList>
    </citation>
    <scope>NUCLEOTIDE SEQUENCE [LARGE SCALE GENOMIC DNA]</scope>
    <source>
        <strain evidence="2 3">A3</strain>
    </source>
</reference>
<gene>
    <name evidence="2" type="ORF">CWS31_016945</name>
</gene>
<keyword evidence="3" id="KW-1185">Reference proteome</keyword>
<proteinExistence type="predicted"/>
<evidence type="ECO:0000313" key="3">
    <source>
        <dbReference type="Proteomes" id="UP000815846"/>
    </source>
</evidence>
<name>A0ABY3MST8_9GAMM</name>
<feature type="transmembrane region" description="Helical" evidence="1">
    <location>
        <begin position="10"/>
        <end position="27"/>
    </location>
</feature>
<dbReference type="Proteomes" id="UP000815846">
    <property type="component" value="Unassembled WGS sequence"/>
</dbReference>
<accession>A0ABY3MST8</accession>
<keyword evidence="1" id="KW-1133">Transmembrane helix</keyword>
<dbReference type="InterPro" id="IPR012340">
    <property type="entry name" value="NA-bd_OB-fold"/>
</dbReference>
<protein>
    <submittedName>
        <fullName evidence="2">NfeD family protein</fullName>
    </submittedName>
</protein>
<dbReference type="Gene3D" id="2.40.50.140">
    <property type="entry name" value="Nucleic acid-binding proteins"/>
    <property type="match status" value="1"/>
</dbReference>